<keyword evidence="2 5" id="KW-0813">Transport</keyword>
<evidence type="ECO:0000256" key="3">
    <source>
        <dbReference type="ARBA" id="ARBA00022729"/>
    </source>
</evidence>
<dbReference type="GO" id="GO:0015846">
    <property type="term" value="P:polyamine transport"/>
    <property type="evidence" value="ECO:0007669"/>
    <property type="project" value="InterPro"/>
</dbReference>
<organism evidence="7 8">
    <name type="scientific">Vineibacter terrae</name>
    <dbReference type="NCBI Taxonomy" id="2586908"/>
    <lineage>
        <taxon>Bacteria</taxon>
        <taxon>Pseudomonadati</taxon>
        <taxon>Pseudomonadota</taxon>
        <taxon>Alphaproteobacteria</taxon>
        <taxon>Hyphomicrobiales</taxon>
        <taxon>Vineibacter</taxon>
    </lineage>
</organism>
<comment type="function">
    <text evidence="5">Required for the activity of the bacterial periplasmic transport system of putrescine.</text>
</comment>
<dbReference type="OrthoDB" id="9769319at2"/>
<sequence>MKHGFLSLATALTLALGAADGWCQGKVVNVYNWTDYIAEDAPKAFQQATGIKANYTTYDTNEILDAKLRTGRSGYDVVTPTMSPHFARQKTAGLFRPIDKALLKNYGNLDPEIMKALARYDPGNEHGVPWMWGTTGIGYNVEEVKKRMPDAPVDSLKLIFDPQTVAKFKDCGVMLLDSPTDVLPAALLYLGLDPDSKKPEDLEKAADVVRKVRPSIRKFTSAEMINALARGDICVAFSFSGDILQARDRGAKAKPQAVTVNYAIPKEGSQLWIDVMAIPKDSKNVEEAHRWIDYLLDPKVAAASSDAVGYANGNKAAVPLMKKEISEDPLIYPPEAVRAKLFTISPGDQEQTRLRTRLWTNIKTGR</sequence>
<dbReference type="RefSeq" id="WP_147846246.1">
    <property type="nucleotide sequence ID" value="NZ_VDUZ01000006.1"/>
</dbReference>
<evidence type="ECO:0000256" key="1">
    <source>
        <dbReference type="ARBA" id="ARBA00004418"/>
    </source>
</evidence>
<evidence type="ECO:0000256" key="4">
    <source>
        <dbReference type="ARBA" id="ARBA00022764"/>
    </source>
</evidence>
<comment type="subcellular location">
    <subcellularLocation>
        <location evidence="1 5">Periplasm</location>
    </subcellularLocation>
</comment>
<dbReference type="Gene3D" id="3.40.190.10">
    <property type="entry name" value="Periplasmic binding protein-like II"/>
    <property type="match status" value="2"/>
</dbReference>
<feature type="chain" id="PRO_5022813457" description="Putrescine-binding periplasmic protein" evidence="6">
    <location>
        <begin position="19"/>
        <end position="366"/>
    </location>
</feature>
<dbReference type="GO" id="GO:0042597">
    <property type="term" value="C:periplasmic space"/>
    <property type="evidence" value="ECO:0007669"/>
    <property type="project" value="UniProtKB-SubCell"/>
</dbReference>
<evidence type="ECO:0000256" key="5">
    <source>
        <dbReference type="PIRNR" id="PIRNR019574"/>
    </source>
</evidence>
<dbReference type="SUPFAM" id="SSF53850">
    <property type="entry name" value="Periplasmic binding protein-like II"/>
    <property type="match status" value="1"/>
</dbReference>
<evidence type="ECO:0000313" key="7">
    <source>
        <dbReference type="EMBL" id="TXL78775.1"/>
    </source>
</evidence>
<dbReference type="PANTHER" id="PTHR30222:SF12">
    <property type="entry name" value="NORSPERMIDINE SENSOR"/>
    <property type="match status" value="1"/>
</dbReference>
<evidence type="ECO:0000256" key="2">
    <source>
        <dbReference type="ARBA" id="ARBA00022448"/>
    </source>
</evidence>
<dbReference type="EMBL" id="VDUZ01000006">
    <property type="protein sequence ID" value="TXL78775.1"/>
    <property type="molecule type" value="Genomic_DNA"/>
</dbReference>
<reference evidence="7 8" key="1">
    <citation type="submission" date="2019-06" db="EMBL/GenBank/DDBJ databases">
        <title>New taxonomy in bacterial strain CC-CFT640, isolated from vineyard.</title>
        <authorList>
            <person name="Lin S.-Y."/>
            <person name="Tsai C.-F."/>
            <person name="Young C.-C."/>
        </authorList>
    </citation>
    <scope>NUCLEOTIDE SEQUENCE [LARGE SCALE GENOMIC DNA]</scope>
    <source>
        <strain evidence="7 8">CC-CFT640</strain>
    </source>
</reference>
<dbReference type="Proteomes" id="UP000321638">
    <property type="component" value="Unassembled WGS sequence"/>
</dbReference>
<evidence type="ECO:0000256" key="6">
    <source>
        <dbReference type="SAM" id="SignalP"/>
    </source>
</evidence>
<keyword evidence="8" id="KW-1185">Reference proteome</keyword>
<dbReference type="PANTHER" id="PTHR30222">
    <property type="entry name" value="SPERMIDINE/PUTRESCINE-BINDING PERIPLASMIC PROTEIN"/>
    <property type="match status" value="1"/>
</dbReference>
<dbReference type="AlphaFoldDB" id="A0A5C8PSI9"/>
<proteinExistence type="inferred from homology"/>
<gene>
    <name evidence="7" type="ORF">FHP25_07210</name>
</gene>
<dbReference type="InterPro" id="IPR006059">
    <property type="entry name" value="SBP"/>
</dbReference>
<accession>A0A5C8PSI9</accession>
<feature type="signal peptide" evidence="6">
    <location>
        <begin position="1"/>
        <end position="18"/>
    </location>
</feature>
<evidence type="ECO:0000313" key="8">
    <source>
        <dbReference type="Proteomes" id="UP000321638"/>
    </source>
</evidence>
<dbReference type="GO" id="GO:0019808">
    <property type="term" value="F:polyamine binding"/>
    <property type="evidence" value="ECO:0007669"/>
    <property type="project" value="InterPro"/>
</dbReference>
<dbReference type="PRINTS" id="PR00909">
    <property type="entry name" value="SPERMDNBNDNG"/>
</dbReference>
<dbReference type="PIRSF" id="PIRSF019574">
    <property type="entry name" value="Periplasmic_polyamine_BP"/>
    <property type="match status" value="1"/>
</dbReference>
<dbReference type="InterPro" id="IPR001188">
    <property type="entry name" value="Sperm_putr-bd"/>
</dbReference>
<dbReference type="Pfam" id="PF13416">
    <property type="entry name" value="SBP_bac_8"/>
    <property type="match status" value="1"/>
</dbReference>
<protein>
    <recommendedName>
        <fullName evidence="5">Putrescine-binding periplasmic protein</fullName>
    </recommendedName>
</protein>
<name>A0A5C8PSI9_9HYPH</name>
<comment type="similarity">
    <text evidence="5">Belongs to the bacterial solute-binding protein PotD/PotF family.</text>
</comment>
<dbReference type="CDD" id="cd13659">
    <property type="entry name" value="PBP2_PotF"/>
    <property type="match status" value="1"/>
</dbReference>
<comment type="caution">
    <text evidence="7">The sequence shown here is derived from an EMBL/GenBank/DDBJ whole genome shotgun (WGS) entry which is preliminary data.</text>
</comment>
<keyword evidence="3 6" id="KW-0732">Signal</keyword>
<keyword evidence="4 5" id="KW-0574">Periplasm</keyword>